<dbReference type="NCBIfam" id="TIGR00765">
    <property type="entry name" value="yihY_not_rbn"/>
    <property type="match status" value="1"/>
</dbReference>
<keyword evidence="3" id="KW-0997">Cell inner membrane</keyword>
<comment type="similarity">
    <text evidence="7">Belongs to the UPF0761 family.</text>
</comment>
<reference evidence="8 9" key="1">
    <citation type="submission" date="2015-03" db="EMBL/GenBank/DDBJ databases">
        <title>Genome sequence of Variovorax paradoxus TBEA6.</title>
        <authorList>
            <person name="Poehlein A."/>
            <person name="Schuldes J."/>
            <person name="Wuebbeler J.H."/>
            <person name="Hiessl S."/>
            <person name="Steinbuechel A."/>
            <person name="Daniel R."/>
        </authorList>
    </citation>
    <scope>NUCLEOTIDE SEQUENCE [LARGE SCALE GENOMIC DNA]</scope>
    <source>
        <strain evidence="8 9">TBEA6</strain>
    </source>
</reference>
<evidence type="ECO:0000256" key="2">
    <source>
        <dbReference type="ARBA" id="ARBA00022475"/>
    </source>
</evidence>
<name>A0A0H2LZA0_VARPD</name>
<feature type="transmembrane region" description="Helical" evidence="7">
    <location>
        <begin position="183"/>
        <end position="203"/>
    </location>
</feature>
<feature type="transmembrane region" description="Helical" evidence="7">
    <location>
        <begin position="144"/>
        <end position="171"/>
    </location>
</feature>
<dbReference type="InterPro" id="IPR023679">
    <property type="entry name" value="UPF0761_bac"/>
</dbReference>
<evidence type="ECO:0000313" key="8">
    <source>
        <dbReference type="EMBL" id="KLN55136.1"/>
    </source>
</evidence>
<sequence length="403" mass="44491">MIPAMNRRQLWRDLSRFPWGNTAAVLGERFREDRLGLTASSLTFTTTIAMVPFFTVALALFTVFPMFAKLQGRLQRWLIESLIPDNIARQVLGYLNQFSSKAGGLGIAGLVVLLITAIALILTIDKTLNNIWRVRSPRPFAQRVLIYWAAITLGPLILAVSLSTTSYVFAASRDVVGGSILKLFFDTFEFVLLAAGMASLYHYVPNTTVRWSHAWAGGIFVAAAIEIAKRVLGYYLSLVPTYSVLYGAFATVPILLVWIYVAWVIVLLGAVIAAYLPSLLTGVARRGSRAGWPLQLAMEVLQHLARARATPAKGMGATELVTRMRVDALQVVPVLETLVALDWIAPLAEETANEDPRYVLLADPSTPIEPLLRELLMPRAEPLEDLWQKGPLHSLRLGDVLLI</sequence>
<feature type="transmembrane region" description="Helical" evidence="7">
    <location>
        <begin position="209"/>
        <end position="225"/>
    </location>
</feature>
<keyword evidence="2 7" id="KW-1003">Cell membrane</keyword>
<organism evidence="8 9">
    <name type="scientific">Variovorax paradoxus</name>
    <dbReference type="NCBI Taxonomy" id="34073"/>
    <lineage>
        <taxon>Bacteria</taxon>
        <taxon>Pseudomonadati</taxon>
        <taxon>Pseudomonadota</taxon>
        <taxon>Betaproteobacteria</taxon>
        <taxon>Burkholderiales</taxon>
        <taxon>Comamonadaceae</taxon>
        <taxon>Variovorax</taxon>
    </lineage>
</organism>
<feature type="transmembrane region" description="Helical" evidence="7">
    <location>
        <begin position="102"/>
        <end position="124"/>
    </location>
</feature>
<dbReference type="PATRIC" id="fig|34073.19.peg.3915"/>
<dbReference type="HAMAP" id="MF_00672">
    <property type="entry name" value="UPF0761"/>
    <property type="match status" value="1"/>
</dbReference>
<evidence type="ECO:0000256" key="6">
    <source>
        <dbReference type="ARBA" id="ARBA00023136"/>
    </source>
</evidence>
<protein>
    <recommendedName>
        <fullName evidence="7">UPF0761 membrane protein VPARA_38250</fullName>
    </recommendedName>
</protein>
<evidence type="ECO:0000256" key="4">
    <source>
        <dbReference type="ARBA" id="ARBA00022692"/>
    </source>
</evidence>
<dbReference type="EMBL" id="JZWI01000019">
    <property type="protein sequence ID" value="KLN55136.1"/>
    <property type="molecule type" value="Genomic_DNA"/>
</dbReference>
<keyword evidence="5 7" id="KW-1133">Transmembrane helix</keyword>
<comment type="caution">
    <text evidence="8">The sequence shown here is derived from an EMBL/GenBank/DDBJ whole genome shotgun (WGS) entry which is preliminary data.</text>
</comment>
<evidence type="ECO:0000256" key="1">
    <source>
        <dbReference type="ARBA" id="ARBA00004651"/>
    </source>
</evidence>
<dbReference type="AlphaFoldDB" id="A0A0H2LZA0"/>
<keyword evidence="4 7" id="KW-0812">Transmembrane</keyword>
<evidence type="ECO:0000256" key="7">
    <source>
        <dbReference type="HAMAP-Rule" id="MF_00672"/>
    </source>
</evidence>
<feature type="transmembrane region" description="Helical" evidence="7">
    <location>
        <begin position="232"/>
        <end position="249"/>
    </location>
</feature>
<dbReference type="GO" id="GO:0005886">
    <property type="term" value="C:plasma membrane"/>
    <property type="evidence" value="ECO:0007669"/>
    <property type="project" value="UniProtKB-SubCell"/>
</dbReference>
<feature type="transmembrane region" description="Helical" evidence="7">
    <location>
        <begin position="44"/>
        <end position="68"/>
    </location>
</feature>
<evidence type="ECO:0000256" key="3">
    <source>
        <dbReference type="ARBA" id="ARBA00022519"/>
    </source>
</evidence>
<dbReference type="Pfam" id="PF03631">
    <property type="entry name" value="Virul_fac_BrkB"/>
    <property type="match status" value="1"/>
</dbReference>
<accession>A0A0H2LZA0</accession>
<feature type="transmembrane region" description="Helical" evidence="7">
    <location>
        <begin position="255"/>
        <end position="276"/>
    </location>
</feature>
<dbReference type="InterPro" id="IPR017039">
    <property type="entry name" value="Virul_fac_BrkB"/>
</dbReference>
<comment type="subcellular location">
    <subcellularLocation>
        <location evidence="1 7">Cell membrane</location>
        <topology evidence="1 7">Multi-pass membrane protein</topology>
    </subcellularLocation>
</comment>
<proteinExistence type="inferred from homology"/>
<keyword evidence="9" id="KW-1185">Reference proteome</keyword>
<gene>
    <name evidence="8" type="ORF">VPARA_38250</name>
</gene>
<evidence type="ECO:0000313" key="9">
    <source>
        <dbReference type="Proteomes" id="UP000035170"/>
    </source>
</evidence>
<keyword evidence="6 7" id="KW-0472">Membrane</keyword>
<evidence type="ECO:0000256" key="5">
    <source>
        <dbReference type="ARBA" id="ARBA00022989"/>
    </source>
</evidence>
<dbReference type="Proteomes" id="UP000035170">
    <property type="component" value="Unassembled WGS sequence"/>
</dbReference>
<dbReference type="PANTHER" id="PTHR30213">
    <property type="entry name" value="INNER MEMBRANE PROTEIN YHJD"/>
    <property type="match status" value="1"/>
</dbReference>
<dbReference type="PANTHER" id="PTHR30213:SF0">
    <property type="entry name" value="UPF0761 MEMBRANE PROTEIN YIHY"/>
    <property type="match status" value="1"/>
</dbReference>
<dbReference type="RefSeq" id="WP_021006394.1">
    <property type="nucleotide sequence ID" value="NZ_JZWI01000019.1"/>
</dbReference>